<feature type="binding site" evidence="4">
    <location>
        <position position="145"/>
    </location>
    <ligand>
        <name>Zn(2+)</name>
        <dbReference type="ChEBI" id="CHEBI:29105"/>
    </ligand>
</feature>
<dbReference type="SUPFAM" id="SSF52467">
    <property type="entry name" value="DHS-like NAD/FAD-binding domain"/>
    <property type="match status" value="1"/>
</dbReference>
<keyword evidence="2 6" id="KW-0808">Transferase</keyword>
<gene>
    <name evidence="6" type="ORF">QZM33_07630</name>
</gene>
<dbReference type="AlphaFoldDB" id="A0AAW7T002"/>
<dbReference type="Gene3D" id="3.30.1600.10">
    <property type="entry name" value="SIR2/SIRT2 'Small Domain"/>
    <property type="match status" value="1"/>
</dbReference>
<dbReference type="GO" id="GO:0070403">
    <property type="term" value="F:NAD+ binding"/>
    <property type="evidence" value="ECO:0007669"/>
    <property type="project" value="InterPro"/>
</dbReference>
<dbReference type="InterPro" id="IPR050134">
    <property type="entry name" value="NAD-dep_sirtuin_deacylases"/>
</dbReference>
<protein>
    <recommendedName>
        <fullName evidence="1">protein acetyllysine N-acetyltransferase</fullName>
        <ecNumber evidence="1">2.3.1.286</ecNumber>
    </recommendedName>
</protein>
<reference evidence="6" key="1">
    <citation type="submission" date="2023-07" db="EMBL/GenBank/DDBJ databases">
        <title>A collection of bacterial strains from the Burkholderia cepacia Research Laboratory and Repository.</title>
        <authorList>
            <person name="Lipuma J."/>
            <person name="Spilker T."/>
            <person name="Caverly L."/>
        </authorList>
    </citation>
    <scope>NUCLEOTIDE SEQUENCE</scope>
    <source>
        <strain evidence="6">AU44268</strain>
    </source>
</reference>
<keyword evidence="4" id="KW-0479">Metal-binding</keyword>
<accession>A0AAW7T002</accession>
<dbReference type="EC" id="2.3.1.286" evidence="1"/>
<keyword evidence="4" id="KW-0862">Zinc</keyword>
<evidence type="ECO:0000256" key="3">
    <source>
        <dbReference type="ARBA" id="ARBA00023027"/>
    </source>
</evidence>
<evidence type="ECO:0000313" key="6">
    <source>
        <dbReference type="EMBL" id="MDN7794835.1"/>
    </source>
</evidence>
<sequence length="273" mass="29514">MNIAESDIARAASWIANADALIIAAGAGMSVDSGLPDFRGSQGIWTTLLPDGLHERDVPSFAQGRCFSDTPHKAWQFYGRALEICRSTAPHAGYGILLDWARSTRHGAFVYTSNVDGQFQAAGFSEACIVECHGSILHFQCARRCSPQIWSAPVTISNGTPPCCPRCGGIARPNCLLFSDSSWIVHRTNAQWLRLEVWRARPANPVVIEIGAGLALPAVRMFAESLRLPLIRINTLDVHSDTPGSIALQGTALDILRRIDSALNIRPAPACVS</sequence>
<dbReference type="RefSeq" id="WP_081054344.1">
    <property type="nucleotide sequence ID" value="NZ_CAJMXF010000039.1"/>
</dbReference>
<dbReference type="PANTHER" id="PTHR11085:SF4">
    <property type="entry name" value="NAD-DEPENDENT PROTEIN DEACYLASE"/>
    <property type="match status" value="1"/>
</dbReference>
<dbReference type="PROSITE" id="PS50305">
    <property type="entry name" value="SIRTUIN"/>
    <property type="match status" value="1"/>
</dbReference>
<evidence type="ECO:0000256" key="2">
    <source>
        <dbReference type="ARBA" id="ARBA00022679"/>
    </source>
</evidence>
<feature type="binding site" evidence="4">
    <location>
        <position position="164"/>
    </location>
    <ligand>
        <name>Zn(2+)</name>
        <dbReference type="ChEBI" id="CHEBI:29105"/>
    </ligand>
</feature>
<proteinExistence type="predicted"/>
<dbReference type="PANTHER" id="PTHR11085">
    <property type="entry name" value="NAD-DEPENDENT PROTEIN DEACYLASE SIRTUIN-5, MITOCHONDRIAL-RELATED"/>
    <property type="match status" value="1"/>
</dbReference>
<name>A0AAW7T002_BURVI</name>
<dbReference type="InterPro" id="IPR026590">
    <property type="entry name" value="Ssirtuin_cat_dom"/>
</dbReference>
<evidence type="ECO:0000256" key="1">
    <source>
        <dbReference type="ARBA" id="ARBA00012928"/>
    </source>
</evidence>
<feature type="active site" description="Proton acceptor" evidence="4">
    <location>
        <position position="133"/>
    </location>
</feature>
<comment type="caution">
    <text evidence="6">The sequence shown here is derived from an EMBL/GenBank/DDBJ whole genome shotgun (WGS) entry which is preliminary data.</text>
</comment>
<feature type="domain" description="Deacetylase sirtuin-type" evidence="5">
    <location>
        <begin position="1"/>
        <end position="273"/>
    </location>
</feature>
<dbReference type="Proteomes" id="UP001171620">
    <property type="component" value="Unassembled WGS sequence"/>
</dbReference>
<dbReference type="EMBL" id="JAUJRV010000004">
    <property type="protein sequence ID" value="MDN7794835.1"/>
    <property type="molecule type" value="Genomic_DNA"/>
</dbReference>
<organism evidence="6 7">
    <name type="scientific">Burkholderia vietnamiensis</name>
    <dbReference type="NCBI Taxonomy" id="60552"/>
    <lineage>
        <taxon>Bacteria</taxon>
        <taxon>Pseudomonadati</taxon>
        <taxon>Pseudomonadota</taxon>
        <taxon>Betaproteobacteria</taxon>
        <taxon>Burkholderiales</taxon>
        <taxon>Burkholderiaceae</taxon>
        <taxon>Burkholderia</taxon>
        <taxon>Burkholderia cepacia complex</taxon>
    </lineage>
</organism>
<dbReference type="Gene3D" id="3.40.50.1220">
    <property type="entry name" value="TPP-binding domain"/>
    <property type="match status" value="1"/>
</dbReference>
<dbReference type="InterPro" id="IPR026591">
    <property type="entry name" value="Sirtuin_cat_small_dom_sf"/>
</dbReference>
<keyword evidence="6" id="KW-0012">Acyltransferase</keyword>
<keyword evidence="3" id="KW-0520">NAD</keyword>
<evidence type="ECO:0000259" key="5">
    <source>
        <dbReference type="PROSITE" id="PS50305"/>
    </source>
</evidence>
<evidence type="ECO:0000313" key="7">
    <source>
        <dbReference type="Proteomes" id="UP001171620"/>
    </source>
</evidence>
<dbReference type="InterPro" id="IPR029035">
    <property type="entry name" value="DHS-like_NAD/FAD-binding_dom"/>
</dbReference>
<dbReference type="GO" id="GO:0046872">
    <property type="term" value="F:metal ion binding"/>
    <property type="evidence" value="ECO:0007669"/>
    <property type="project" value="UniProtKB-KW"/>
</dbReference>
<dbReference type="Pfam" id="PF02146">
    <property type="entry name" value="SIR2"/>
    <property type="match status" value="1"/>
</dbReference>
<dbReference type="InterPro" id="IPR003000">
    <property type="entry name" value="Sirtuin"/>
</dbReference>
<evidence type="ECO:0000256" key="4">
    <source>
        <dbReference type="PROSITE-ProRule" id="PRU00236"/>
    </source>
</evidence>
<feature type="binding site" evidence="4">
    <location>
        <position position="167"/>
    </location>
    <ligand>
        <name>Zn(2+)</name>
        <dbReference type="ChEBI" id="CHEBI:29105"/>
    </ligand>
</feature>
<feature type="binding site" evidence="4">
    <location>
        <position position="141"/>
    </location>
    <ligand>
        <name>Zn(2+)</name>
        <dbReference type="ChEBI" id="CHEBI:29105"/>
    </ligand>
</feature>
<dbReference type="GO" id="GO:0017136">
    <property type="term" value="F:histone deacetylase activity, NAD-dependent"/>
    <property type="evidence" value="ECO:0007669"/>
    <property type="project" value="TreeGrafter"/>
</dbReference>